<dbReference type="AlphaFoldDB" id="A0A6A4GTZ5"/>
<evidence type="ECO:0000313" key="3">
    <source>
        <dbReference type="Proteomes" id="UP000799118"/>
    </source>
</evidence>
<organism evidence="2 3">
    <name type="scientific">Gymnopus androsaceus JB14</name>
    <dbReference type="NCBI Taxonomy" id="1447944"/>
    <lineage>
        <taxon>Eukaryota</taxon>
        <taxon>Fungi</taxon>
        <taxon>Dikarya</taxon>
        <taxon>Basidiomycota</taxon>
        <taxon>Agaricomycotina</taxon>
        <taxon>Agaricomycetes</taxon>
        <taxon>Agaricomycetidae</taxon>
        <taxon>Agaricales</taxon>
        <taxon>Marasmiineae</taxon>
        <taxon>Omphalotaceae</taxon>
        <taxon>Gymnopus</taxon>
    </lineage>
</organism>
<dbReference type="EMBL" id="ML769735">
    <property type="protein sequence ID" value="KAE9388605.1"/>
    <property type="molecule type" value="Genomic_DNA"/>
</dbReference>
<accession>A0A6A4GTZ5</accession>
<feature type="region of interest" description="Disordered" evidence="1">
    <location>
        <begin position="1"/>
        <end position="21"/>
    </location>
</feature>
<sequence>MDDQKSDFGLDMDETGRTPDAGEDIAFFNAITEELKNSGLSMHEQVRLAMLQLLGGKDYETPHIPGVPDPSSVLDCISRGDYDAYEPPAE</sequence>
<gene>
    <name evidence="2" type="ORF">BT96DRAFT_1004034</name>
</gene>
<dbReference type="Proteomes" id="UP000799118">
    <property type="component" value="Unassembled WGS sequence"/>
</dbReference>
<keyword evidence="3" id="KW-1185">Reference proteome</keyword>
<reference evidence="2" key="1">
    <citation type="journal article" date="2019" name="Environ. Microbiol.">
        <title>Fungal ecological strategies reflected in gene transcription - a case study of two litter decomposers.</title>
        <authorList>
            <person name="Barbi F."/>
            <person name="Kohler A."/>
            <person name="Barry K."/>
            <person name="Baskaran P."/>
            <person name="Daum C."/>
            <person name="Fauchery L."/>
            <person name="Ihrmark K."/>
            <person name="Kuo A."/>
            <person name="LaButti K."/>
            <person name="Lipzen A."/>
            <person name="Morin E."/>
            <person name="Grigoriev I.V."/>
            <person name="Henrissat B."/>
            <person name="Lindahl B."/>
            <person name="Martin F."/>
        </authorList>
    </citation>
    <scope>NUCLEOTIDE SEQUENCE</scope>
    <source>
        <strain evidence="2">JB14</strain>
    </source>
</reference>
<evidence type="ECO:0000313" key="2">
    <source>
        <dbReference type="EMBL" id="KAE9388605.1"/>
    </source>
</evidence>
<evidence type="ECO:0000256" key="1">
    <source>
        <dbReference type="SAM" id="MobiDB-lite"/>
    </source>
</evidence>
<name>A0A6A4GTZ5_9AGAR</name>
<protein>
    <submittedName>
        <fullName evidence="2">Uncharacterized protein</fullName>
    </submittedName>
</protein>
<proteinExistence type="predicted"/>